<name>C4ZF34_AGARV</name>
<accession>C4ZF34</accession>
<dbReference type="STRING" id="515619.EUBREC_2424"/>
<evidence type="ECO:0000313" key="1">
    <source>
        <dbReference type="EMBL" id="ACR76155.1"/>
    </source>
</evidence>
<dbReference type="AlphaFoldDB" id="C4ZF34"/>
<dbReference type="Proteomes" id="UP000001477">
    <property type="component" value="Chromosome"/>
</dbReference>
<evidence type="ECO:0000313" key="2">
    <source>
        <dbReference type="Proteomes" id="UP000001477"/>
    </source>
</evidence>
<proteinExistence type="predicted"/>
<sequence>MVWDTQSRECYAALPRYCKNYALQAFYARRNRRNSPSMARFLLVPASLPGHFCVTWA</sequence>
<dbReference type="EMBL" id="CP001107">
    <property type="protein sequence ID" value="ACR76155.1"/>
    <property type="molecule type" value="Genomic_DNA"/>
</dbReference>
<dbReference type="HOGENOM" id="CLU_2989981_0_0_9"/>
<protein>
    <submittedName>
        <fullName evidence="1">Uncharacterized protein</fullName>
    </submittedName>
</protein>
<dbReference type="KEGG" id="ere:EUBREC_2424"/>
<organism evidence="1 2">
    <name type="scientific">Agathobacter rectalis (strain ATCC 33656 / DSM 3377 / JCM 17463 / KCTC 5835 / VPI 0990)</name>
    <name type="common">Eubacterium rectale</name>
    <dbReference type="NCBI Taxonomy" id="515619"/>
    <lineage>
        <taxon>Bacteria</taxon>
        <taxon>Bacillati</taxon>
        <taxon>Bacillota</taxon>
        <taxon>Clostridia</taxon>
        <taxon>Lachnospirales</taxon>
        <taxon>Lachnospiraceae</taxon>
        <taxon>Agathobacter</taxon>
    </lineage>
</organism>
<gene>
    <name evidence="1" type="ordered locus">EUBREC_2424</name>
</gene>
<reference evidence="1 2" key="1">
    <citation type="journal article" date="2009" name="Proc. Natl. Acad. Sci. U.S.A.">
        <title>Characterizing a model human gut microbiota composed of members of its two dominant bacterial phyla.</title>
        <authorList>
            <person name="Mahowald M.A."/>
            <person name="Rey F.E."/>
            <person name="Seedorf H."/>
            <person name="Turnbaugh P.J."/>
            <person name="Fulton R.S."/>
            <person name="Wollam A."/>
            <person name="Shah N."/>
            <person name="Wang C."/>
            <person name="Magrini V."/>
            <person name="Wilson R.K."/>
            <person name="Cantarel B.L."/>
            <person name="Coutinho P.M."/>
            <person name="Henrissat B."/>
            <person name="Crock L.W."/>
            <person name="Russell A."/>
            <person name="Verberkmoes N.C."/>
            <person name="Hettich R.L."/>
            <person name="Gordon J.I."/>
        </authorList>
    </citation>
    <scope>NUCLEOTIDE SEQUENCE [LARGE SCALE GENOMIC DNA]</scope>
    <source>
        <strain evidence="2">ATCC 33656 / DSM 3377 / JCM 17463 / KCTC 5835 / LMG 30912 / VPI 0990</strain>
    </source>
</reference>
<dbReference type="PaxDb" id="515619-EUBREC_2424"/>